<evidence type="ECO:0000313" key="7">
    <source>
        <dbReference type="EMBL" id="MCZ0866304.1"/>
    </source>
</evidence>
<keyword evidence="7" id="KW-0808">Transferase</keyword>
<dbReference type="InterPro" id="IPR000160">
    <property type="entry name" value="GGDEF_dom"/>
</dbReference>
<dbReference type="InterPro" id="IPR001789">
    <property type="entry name" value="Sig_transdc_resp-reg_receiver"/>
</dbReference>
<dbReference type="EMBL" id="JAPTGG010000011">
    <property type="protein sequence ID" value="MCZ0866304.1"/>
    <property type="molecule type" value="Genomic_DNA"/>
</dbReference>
<feature type="domain" description="Response regulatory" evidence="5">
    <location>
        <begin position="2"/>
        <end position="118"/>
    </location>
</feature>
<dbReference type="NCBIfam" id="TIGR00254">
    <property type="entry name" value="GGDEF"/>
    <property type="match status" value="1"/>
</dbReference>
<dbReference type="InterPro" id="IPR029787">
    <property type="entry name" value="Nucleotide_cyclase"/>
</dbReference>
<evidence type="ECO:0000256" key="4">
    <source>
        <dbReference type="PROSITE-ProRule" id="PRU00169"/>
    </source>
</evidence>
<evidence type="ECO:0000259" key="5">
    <source>
        <dbReference type="PROSITE" id="PS50110"/>
    </source>
</evidence>
<dbReference type="SUPFAM" id="SSF52172">
    <property type="entry name" value="CheY-like"/>
    <property type="match status" value="2"/>
</dbReference>
<dbReference type="SMART" id="SM00267">
    <property type="entry name" value="GGDEF"/>
    <property type="match status" value="1"/>
</dbReference>
<dbReference type="Pfam" id="PF00990">
    <property type="entry name" value="GGDEF"/>
    <property type="match status" value="1"/>
</dbReference>
<dbReference type="AlphaFoldDB" id="A0A9J6RQ57"/>
<dbReference type="FunFam" id="3.30.70.270:FF:000001">
    <property type="entry name" value="Diguanylate cyclase domain protein"/>
    <property type="match status" value="1"/>
</dbReference>
<dbReference type="InterPro" id="IPR011006">
    <property type="entry name" value="CheY-like_superfamily"/>
</dbReference>
<dbReference type="SMART" id="SM00448">
    <property type="entry name" value="REC"/>
    <property type="match status" value="2"/>
</dbReference>
<comment type="caution">
    <text evidence="7">The sequence shown here is derived from an EMBL/GenBank/DDBJ whole genome shotgun (WGS) entry which is preliminary data.</text>
</comment>
<dbReference type="EC" id="2.7.7.65" evidence="2"/>
<dbReference type="GO" id="GO:0052621">
    <property type="term" value="F:diguanylate cyclase activity"/>
    <property type="evidence" value="ECO:0007669"/>
    <property type="project" value="UniProtKB-EC"/>
</dbReference>
<name>A0A9J6RQ57_9GAMM</name>
<gene>
    <name evidence="7" type="ORF">O0V09_13920</name>
</gene>
<dbReference type="Pfam" id="PF00072">
    <property type="entry name" value="Response_reg"/>
    <property type="match status" value="2"/>
</dbReference>
<dbReference type="GO" id="GO:0000160">
    <property type="term" value="P:phosphorelay signal transduction system"/>
    <property type="evidence" value="ECO:0007669"/>
    <property type="project" value="InterPro"/>
</dbReference>
<feature type="domain" description="Response regulatory" evidence="5">
    <location>
        <begin position="129"/>
        <end position="247"/>
    </location>
</feature>
<comment type="caution">
    <text evidence="4">Lacks conserved residue(s) required for the propagation of feature annotation.</text>
</comment>
<dbReference type="PROSITE" id="PS50887">
    <property type="entry name" value="GGDEF"/>
    <property type="match status" value="1"/>
</dbReference>
<accession>A0A9J6RQ57</accession>
<evidence type="ECO:0000256" key="1">
    <source>
        <dbReference type="ARBA" id="ARBA00001946"/>
    </source>
</evidence>
<keyword evidence="4" id="KW-0597">Phosphoprotein</keyword>
<dbReference type="PANTHER" id="PTHR45138:SF9">
    <property type="entry name" value="DIGUANYLATE CYCLASE DGCM-RELATED"/>
    <property type="match status" value="1"/>
</dbReference>
<evidence type="ECO:0000313" key="8">
    <source>
        <dbReference type="Proteomes" id="UP001069090"/>
    </source>
</evidence>
<dbReference type="CDD" id="cd01949">
    <property type="entry name" value="GGDEF"/>
    <property type="match status" value="1"/>
</dbReference>
<evidence type="ECO:0000256" key="3">
    <source>
        <dbReference type="ARBA" id="ARBA00034247"/>
    </source>
</evidence>
<comment type="catalytic activity">
    <reaction evidence="3">
        <text>2 GTP = 3',3'-c-di-GMP + 2 diphosphate</text>
        <dbReference type="Rhea" id="RHEA:24898"/>
        <dbReference type="ChEBI" id="CHEBI:33019"/>
        <dbReference type="ChEBI" id="CHEBI:37565"/>
        <dbReference type="ChEBI" id="CHEBI:58805"/>
        <dbReference type="EC" id="2.7.7.65"/>
    </reaction>
</comment>
<dbReference type="CDD" id="cd00156">
    <property type="entry name" value="REC"/>
    <property type="match status" value="1"/>
</dbReference>
<dbReference type="PROSITE" id="PS50110">
    <property type="entry name" value="RESPONSE_REGULATORY"/>
    <property type="match status" value="2"/>
</dbReference>
<dbReference type="InterPro" id="IPR050469">
    <property type="entry name" value="Diguanylate_Cyclase"/>
</dbReference>
<comment type="cofactor">
    <cofactor evidence="1">
        <name>Mg(2+)</name>
        <dbReference type="ChEBI" id="CHEBI:18420"/>
    </cofactor>
</comment>
<dbReference type="Gene3D" id="3.40.50.2300">
    <property type="match status" value="2"/>
</dbReference>
<feature type="modified residue" description="4-aspartylphosphate" evidence="4">
    <location>
        <position position="178"/>
    </location>
</feature>
<dbReference type="SUPFAM" id="SSF55073">
    <property type="entry name" value="Nucleotide cyclase"/>
    <property type="match status" value="1"/>
</dbReference>
<reference evidence="7 8" key="1">
    <citation type="submission" date="2022-12" db="EMBL/GenBank/DDBJ databases">
        <title>Dasania phycosphaerae sp. nov., isolated from particulate material of the south coast of Korea.</title>
        <authorList>
            <person name="Jiang Y."/>
        </authorList>
    </citation>
    <scope>NUCLEOTIDE SEQUENCE [LARGE SCALE GENOMIC DNA]</scope>
    <source>
        <strain evidence="7 8">GY-19</strain>
    </source>
</reference>
<proteinExistence type="predicted"/>
<dbReference type="InterPro" id="IPR043128">
    <property type="entry name" value="Rev_trsase/Diguanyl_cyclase"/>
</dbReference>
<evidence type="ECO:0000259" key="6">
    <source>
        <dbReference type="PROSITE" id="PS50887"/>
    </source>
</evidence>
<feature type="domain" description="GGDEF" evidence="6">
    <location>
        <begin position="297"/>
        <end position="425"/>
    </location>
</feature>
<keyword evidence="8" id="KW-1185">Reference proteome</keyword>
<evidence type="ECO:0000256" key="2">
    <source>
        <dbReference type="ARBA" id="ARBA00012528"/>
    </source>
</evidence>
<dbReference type="RefSeq" id="WP_258332468.1">
    <property type="nucleotide sequence ID" value="NZ_JAPTGG010000011.1"/>
</dbReference>
<dbReference type="Gene3D" id="3.30.70.270">
    <property type="match status" value="1"/>
</dbReference>
<organism evidence="7 8">
    <name type="scientific">Dasania phycosphaerae</name>
    <dbReference type="NCBI Taxonomy" id="2950436"/>
    <lineage>
        <taxon>Bacteria</taxon>
        <taxon>Pseudomonadati</taxon>
        <taxon>Pseudomonadota</taxon>
        <taxon>Gammaproteobacteria</taxon>
        <taxon>Cellvibrionales</taxon>
        <taxon>Spongiibacteraceae</taxon>
        <taxon>Dasania</taxon>
    </lineage>
</organism>
<dbReference type="PANTHER" id="PTHR45138">
    <property type="entry name" value="REGULATORY COMPONENTS OF SENSORY TRANSDUCTION SYSTEM"/>
    <property type="match status" value="1"/>
</dbReference>
<keyword evidence="7" id="KW-0548">Nucleotidyltransferase</keyword>
<protein>
    <recommendedName>
        <fullName evidence="2">diguanylate cyclase</fullName>
        <ecNumber evidence="2">2.7.7.65</ecNumber>
    </recommendedName>
</protein>
<dbReference type="Proteomes" id="UP001069090">
    <property type="component" value="Unassembled WGS sequence"/>
</dbReference>
<sequence length="425" mass="47745">MNALIIDPSSSYRQLLSKLLESYRFTAVAVSTIDEANPAIQHQHFDIICVSLNLADTDSLAFCRDVRQLDSYKHVPIFMLTSSKDADVNQLALGAGVTEVFRKQDFSSFQLCLENLVERLNDEVDNNGQILYIEDSASTAFLVTTTLQDHGYHVDHFLTAEEGIKAFHKNYYDLLLTDVVLTDLSGLAVVRAVRDSNSEDKKTTPIIAISSFNDNARKLELFSAGINDYVTKPVMNEELLARISTLIKSRQLLITLNNKQAQLERLALTDQLTSLYNRHYLMDTVPKRIHQAQRQGYPLCMVVIDIDHFKLINDNHGHSTGDKVLQAVAKVLVSGIRWEDIAARFGGEEFVILLDHCDYQNAINIAEDLRKAIASLNPCDIEITASFGVTTLKENEQDFSSLFSRADEAVYEAKESGRNCVVFKE</sequence>